<feature type="repeat" description="Solcar" evidence="8">
    <location>
        <begin position="227"/>
        <end position="309"/>
    </location>
</feature>
<dbReference type="Gene3D" id="1.50.40.10">
    <property type="entry name" value="Mitochondrial carrier domain"/>
    <property type="match status" value="1"/>
</dbReference>
<dbReference type="PROSITE" id="PS50920">
    <property type="entry name" value="SOLCAR"/>
    <property type="match status" value="3"/>
</dbReference>
<feature type="transmembrane region" description="Helical" evidence="10">
    <location>
        <begin position="116"/>
        <end position="139"/>
    </location>
</feature>
<accession>A0A5C2SKU6</accession>
<dbReference type="AlphaFoldDB" id="A0A5C2SKU6"/>
<dbReference type="PANTHER" id="PTHR45683">
    <property type="entry name" value="MITOCHONDRIAL NICOTINAMIDE ADENINE DINUCLEOTIDE TRANSPORTER 1-RELATED-RELATED"/>
    <property type="match status" value="1"/>
</dbReference>
<protein>
    <submittedName>
        <fullName evidence="11">Mitochondrial FAD carrier protein</fullName>
    </submittedName>
</protein>
<evidence type="ECO:0000256" key="8">
    <source>
        <dbReference type="PROSITE-ProRule" id="PRU00282"/>
    </source>
</evidence>
<dbReference type="OrthoDB" id="428293at2759"/>
<name>A0A5C2SKU6_9APHY</name>
<feature type="repeat" description="Solcar" evidence="8">
    <location>
        <begin position="14"/>
        <end position="103"/>
    </location>
</feature>
<evidence type="ECO:0000256" key="2">
    <source>
        <dbReference type="ARBA" id="ARBA00006375"/>
    </source>
</evidence>
<feature type="transmembrane region" description="Helical" evidence="10">
    <location>
        <begin position="74"/>
        <end position="96"/>
    </location>
</feature>
<evidence type="ECO:0000313" key="12">
    <source>
        <dbReference type="Proteomes" id="UP000313359"/>
    </source>
</evidence>
<proteinExistence type="inferred from homology"/>
<sequence length="334" mass="37078">MTQPFQSQPSFFPTSALDHAFAGLGAGVVAVLCMHPLDLLKVKFQVATEKPQGGVGRAIWNSLKEIQARDGWKGLYRGVSANIAGNASSWGFYFLFYHMLKQRASGGDPNHKLSPGAYLLCSAQASAVTAIMTNPIWVVKVRMFTTQAKDPAAYRSLWHGLTSIYRTEGMSGLYRGTSLALFGVSNGAIQFMVYEEMKRWGFERKKRQFAKESRAYTPQDDKLSNTAYTLMSGASKLFALASTYPYQVVRSRIQNNATSHLYPTIPACIKKTWAEEGVRGFYRGLGTNLVRVLPGTCVTFVVYENLAWLLRTSAAKRERRKREAAGLPEREGAV</sequence>
<evidence type="ECO:0000256" key="5">
    <source>
        <dbReference type="ARBA" id="ARBA00022737"/>
    </source>
</evidence>
<dbReference type="SUPFAM" id="SSF103506">
    <property type="entry name" value="Mitochondrial carrier"/>
    <property type="match status" value="1"/>
</dbReference>
<evidence type="ECO:0000256" key="1">
    <source>
        <dbReference type="ARBA" id="ARBA00004141"/>
    </source>
</evidence>
<dbReference type="GO" id="GO:0055085">
    <property type="term" value="P:transmembrane transport"/>
    <property type="evidence" value="ECO:0007669"/>
    <property type="project" value="InterPro"/>
</dbReference>
<dbReference type="GO" id="GO:0006862">
    <property type="term" value="P:nucleotide transport"/>
    <property type="evidence" value="ECO:0007669"/>
    <property type="project" value="InterPro"/>
</dbReference>
<dbReference type="Pfam" id="PF00153">
    <property type="entry name" value="Mito_carr"/>
    <property type="match status" value="3"/>
</dbReference>
<keyword evidence="6 10" id="KW-1133">Transmembrane helix</keyword>
<evidence type="ECO:0000256" key="9">
    <source>
        <dbReference type="RuleBase" id="RU000488"/>
    </source>
</evidence>
<evidence type="ECO:0000256" key="6">
    <source>
        <dbReference type="ARBA" id="ARBA00022989"/>
    </source>
</evidence>
<reference evidence="11" key="1">
    <citation type="journal article" date="2018" name="Genome Biol. Evol.">
        <title>Genomics and development of Lentinus tigrinus, a white-rot wood-decaying mushroom with dimorphic fruiting bodies.</title>
        <authorList>
            <person name="Wu B."/>
            <person name="Xu Z."/>
            <person name="Knudson A."/>
            <person name="Carlson A."/>
            <person name="Chen N."/>
            <person name="Kovaka S."/>
            <person name="LaButti K."/>
            <person name="Lipzen A."/>
            <person name="Pennachio C."/>
            <person name="Riley R."/>
            <person name="Schakwitz W."/>
            <person name="Umezawa K."/>
            <person name="Ohm R.A."/>
            <person name="Grigoriev I.V."/>
            <person name="Nagy L.G."/>
            <person name="Gibbons J."/>
            <person name="Hibbett D."/>
        </authorList>
    </citation>
    <scope>NUCLEOTIDE SEQUENCE [LARGE SCALE GENOMIC DNA]</scope>
    <source>
        <strain evidence="11">ALCF2SS1-6</strain>
    </source>
</reference>
<keyword evidence="5" id="KW-0677">Repeat</keyword>
<dbReference type="InterPro" id="IPR018108">
    <property type="entry name" value="MCP_transmembrane"/>
</dbReference>
<organism evidence="11 12">
    <name type="scientific">Lentinus tigrinus ALCF2SS1-6</name>
    <dbReference type="NCBI Taxonomy" id="1328759"/>
    <lineage>
        <taxon>Eukaryota</taxon>
        <taxon>Fungi</taxon>
        <taxon>Dikarya</taxon>
        <taxon>Basidiomycota</taxon>
        <taxon>Agaricomycotina</taxon>
        <taxon>Agaricomycetes</taxon>
        <taxon>Polyporales</taxon>
        <taxon>Polyporaceae</taxon>
        <taxon>Lentinus</taxon>
    </lineage>
</organism>
<keyword evidence="3 9" id="KW-0813">Transport</keyword>
<evidence type="ECO:0000256" key="7">
    <source>
        <dbReference type="ARBA" id="ARBA00023136"/>
    </source>
</evidence>
<evidence type="ECO:0000313" key="11">
    <source>
        <dbReference type="EMBL" id="RPD62096.1"/>
    </source>
</evidence>
<keyword evidence="4 8" id="KW-0812">Transmembrane</keyword>
<comment type="subcellular location">
    <subcellularLocation>
        <location evidence="1">Membrane</location>
        <topology evidence="1">Multi-pass membrane protein</topology>
    </subcellularLocation>
</comment>
<gene>
    <name evidence="11" type="ORF">L227DRAFT_592667</name>
</gene>
<evidence type="ECO:0000256" key="10">
    <source>
        <dbReference type="SAM" id="Phobius"/>
    </source>
</evidence>
<evidence type="ECO:0000256" key="4">
    <source>
        <dbReference type="ARBA" id="ARBA00022692"/>
    </source>
</evidence>
<feature type="transmembrane region" description="Helical" evidence="10">
    <location>
        <begin position="20"/>
        <end position="40"/>
    </location>
</feature>
<dbReference type="STRING" id="1328759.A0A5C2SKU6"/>
<dbReference type="GO" id="GO:0016020">
    <property type="term" value="C:membrane"/>
    <property type="evidence" value="ECO:0007669"/>
    <property type="project" value="UniProtKB-SubCell"/>
</dbReference>
<dbReference type="EMBL" id="ML122260">
    <property type="protein sequence ID" value="RPD62096.1"/>
    <property type="molecule type" value="Genomic_DNA"/>
</dbReference>
<dbReference type="InterPro" id="IPR044712">
    <property type="entry name" value="SLC25A32-like"/>
</dbReference>
<keyword evidence="12" id="KW-1185">Reference proteome</keyword>
<feature type="repeat" description="Solcar" evidence="8">
    <location>
        <begin position="113"/>
        <end position="200"/>
    </location>
</feature>
<comment type="similarity">
    <text evidence="2 9">Belongs to the mitochondrial carrier (TC 2.A.29) family.</text>
</comment>
<keyword evidence="7 8" id="KW-0472">Membrane</keyword>
<dbReference type="Proteomes" id="UP000313359">
    <property type="component" value="Unassembled WGS sequence"/>
</dbReference>
<evidence type="ECO:0000256" key="3">
    <source>
        <dbReference type="ARBA" id="ARBA00022448"/>
    </source>
</evidence>
<dbReference type="InterPro" id="IPR023395">
    <property type="entry name" value="MCP_dom_sf"/>
</dbReference>